<reference evidence="3 4" key="1">
    <citation type="submission" date="2017-12" db="EMBL/GenBank/DDBJ databases">
        <title>High-resolution comparative analysis of great ape genomes.</title>
        <authorList>
            <person name="Pollen A."/>
            <person name="Hastie A."/>
            <person name="Hormozdiari F."/>
            <person name="Dougherty M."/>
            <person name="Liu R."/>
            <person name="Chaisson M."/>
            <person name="Hoppe E."/>
            <person name="Hill C."/>
            <person name="Pang A."/>
            <person name="Hillier L."/>
            <person name="Baker C."/>
            <person name="Armstrong J."/>
            <person name="Shendure J."/>
            <person name="Paten B."/>
            <person name="Wilson R."/>
            <person name="Chao H."/>
            <person name="Schneider V."/>
            <person name="Ventura M."/>
            <person name="Kronenberg Z."/>
            <person name="Murali S."/>
            <person name="Gordon D."/>
            <person name="Cantsilieris S."/>
            <person name="Munson K."/>
            <person name="Nelson B."/>
            <person name="Raja A."/>
            <person name="Underwood J."/>
            <person name="Diekhans M."/>
            <person name="Fiddes I."/>
            <person name="Haussler D."/>
            <person name="Eichler E."/>
        </authorList>
    </citation>
    <scope>NUCLEOTIDE SEQUENCE [LARGE SCALE GENOMIC DNA]</scope>
    <source>
        <strain evidence="3">Yerkes chimp pedigree #C0471</strain>
    </source>
</reference>
<dbReference type="PRINTS" id="PR01189">
    <property type="entry name" value="ANIONEXHNGR3"/>
</dbReference>
<dbReference type="InterPro" id="IPR013769">
    <property type="entry name" value="Band3_cytoplasmic_dom"/>
</dbReference>
<proteinExistence type="predicted"/>
<dbReference type="InterPro" id="IPR002979">
    <property type="entry name" value="Anion_exchange_3"/>
</dbReference>
<evidence type="ECO:0000259" key="2">
    <source>
        <dbReference type="Pfam" id="PF07565"/>
    </source>
</evidence>
<dbReference type="GO" id="GO:0008509">
    <property type="term" value="F:monoatomic anion transmembrane transporter activity"/>
    <property type="evidence" value="ECO:0007669"/>
    <property type="project" value="InterPro"/>
</dbReference>
<feature type="domain" description="Band 3 cytoplasmic" evidence="2">
    <location>
        <begin position="11"/>
        <end position="71"/>
    </location>
</feature>
<accession>A0A2J8NFU0</accession>
<dbReference type="GO" id="GO:0016020">
    <property type="term" value="C:membrane"/>
    <property type="evidence" value="ECO:0007669"/>
    <property type="project" value="InterPro"/>
</dbReference>
<comment type="caution">
    <text evidence="3">The sequence shown here is derived from an EMBL/GenBank/DDBJ whole genome shotgun (WGS) entry which is preliminary data.</text>
</comment>
<gene>
    <name evidence="3" type="ORF">CK820_G0011024</name>
</gene>
<dbReference type="AlphaFoldDB" id="A0A2J8NFU0"/>
<organism evidence="3 4">
    <name type="scientific">Pan troglodytes</name>
    <name type="common">Chimpanzee</name>
    <dbReference type="NCBI Taxonomy" id="9598"/>
    <lineage>
        <taxon>Eukaryota</taxon>
        <taxon>Metazoa</taxon>
        <taxon>Chordata</taxon>
        <taxon>Craniata</taxon>
        <taxon>Vertebrata</taxon>
        <taxon>Euteleostomi</taxon>
        <taxon>Mammalia</taxon>
        <taxon>Eutheria</taxon>
        <taxon>Euarchontoglires</taxon>
        <taxon>Primates</taxon>
        <taxon>Haplorrhini</taxon>
        <taxon>Catarrhini</taxon>
        <taxon>Hominidae</taxon>
        <taxon>Pan</taxon>
    </lineage>
</organism>
<feature type="non-terminal residue" evidence="3">
    <location>
        <position position="1"/>
    </location>
</feature>
<evidence type="ECO:0000313" key="3">
    <source>
        <dbReference type="EMBL" id="PNI70638.1"/>
    </source>
</evidence>
<dbReference type="EMBL" id="NBAG03000230">
    <property type="protein sequence ID" value="PNI70638.1"/>
    <property type="molecule type" value="Genomic_DNA"/>
</dbReference>
<feature type="region of interest" description="Disordered" evidence="1">
    <location>
        <begin position="1"/>
        <end position="51"/>
    </location>
</feature>
<name>A0A2J8NFU0_PANTR</name>
<dbReference type="Pfam" id="PF07565">
    <property type="entry name" value="Band_3_cyto"/>
    <property type="match status" value="1"/>
</dbReference>
<dbReference type="GO" id="GO:0005452">
    <property type="term" value="F:solute:inorganic anion antiporter activity"/>
    <property type="evidence" value="ECO:0007669"/>
    <property type="project" value="InterPro"/>
</dbReference>
<protein>
    <submittedName>
        <fullName evidence="3">SLC4A3 isoform 7</fullName>
    </submittedName>
</protein>
<feature type="compositionally biased region" description="Basic and acidic residues" evidence="1">
    <location>
        <begin position="31"/>
        <end position="51"/>
    </location>
</feature>
<sequence length="73" mass="7640">GNHHPTPSHGPDGAVPTMADDLGEPAPLWPHDPDAKEKPLHMPGGDGHRGKSLKLLEKIPEDAEATVVLVAVS</sequence>
<evidence type="ECO:0000256" key="1">
    <source>
        <dbReference type="SAM" id="MobiDB-lite"/>
    </source>
</evidence>
<evidence type="ECO:0000313" key="4">
    <source>
        <dbReference type="Proteomes" id="UP000236370"/>
    </source>
</evidence>
<dbReference type="Proteomes" id="UP000236370">
    <property type="component" value="Unassembled WGS sequence"/>
</dbReference>